<reference evidence="3 4" key="2">
    <citation type="submission" date="2024-05" db="EMBL/GenBank/DDBJ databases">
        <authorList>
            <person name="Chen Y."/>
            <person name="Shah S."/>
            <person name="Dougan E. K."/>
            <person name="Thang M."/>
            <person name="Chan C."/>
        </authorList>
    </citation>
    <scope>NUCLEOTIDE SEQUENCE [LARGE SCALE GENOMIC DNA]</scope>
</reference>
<sequence length="126" mass="14094">MSKVPQQHSLLGSLKLLEVLEAEDITQTEVNEKVQTLKNVSKGAAKETSNKSNVSESKIPGLSADSARQLKKRKEQQENIHSLEEYIKCCRQEPKAKLQFLVPPSRAQSFLSEQRLSHASALTPLR</sequence>
<proteinExistence type="predicted"/>
<dbReference type="EMBL" id="CAMXCT010004446">
    <property type="protein sequence ID" value="CAI4009104.1"/>
    <property type="molecule type" value="Genomic_DNA"/>
</dbReference>
<evidence type="ECO:0000256" key="1">
    <source>
        <dbReference type="SAM" id="MobiDB-lite"/>
    </source>
</evidence>
<evidence type="ECO:0000313" key="2">
    <source>
        <dbReference type="EMBL" id="CAI4009104.1"/>
    </source>
</evidence>
<gene>
    <name evidence="2" type="ORF">C1SCF055_LOCUS34479</name>
</gene>
<dbReference type="AlphaFoldDB" id="A0A9P1GG59"/>
<feature type="region of interest" description="Disordered" evidence="1">
    <location>
        <begin position="40"/>
        <end position="77"/>
    </location>
</feature>
<evidence type="ECO:0000313" key="3">
    <source>
        <dbReference type="EMBL" id="CAL4796416.1"/>
    </source>
</evidence>
<evidence type="ECO:0000313" key="4">
    <source>
        <dbReference type="Proteomes" id="UP001152797"/>
    </source>
</evidence>
<reference evidence="2" key="1">
    <citation type="submission" date="2022-10" db="EMBL/GenBank/DDBJ databases">
        <authorList>
            <person name="Chen Y."/>
            <person name="Dougan E. K."/>
            <person name="Chan C."/>
            <person name="Rhodes N."/>
            <person name="Thang M."/>
        </authorList>
    </citation>
    <scope>NUCLEOTIDE SEQUENCE</scope>
</reference>
<protein>
    <submittedName>
        <fullName evidence="2">Uncharacterized protein</fullName>
    </submittedName>
</protein>
<name>A0A9P1GG59_9DINO</name>
<dbReference type="EMBL" id="CAMXCT020004446">
    <property type="protein sequence ID" value="CAL1162479.1"/>
    <property type="molecule type" value="Genomic_DNA"/>
</dbReference>
<dbReference type="Proteomes" id="UP001152797">
    <property type="component" value="Unassembled WGS sequence"/>
</dbReference>
<accession>A0A9P1GG59</accession>
<dbReference type="EMBL" id="CAMXCT030004446">
    <property type="protein sequence ID" value="CAL4796416.1"/>
    <property type="molecule type" value="Genomic_DNA"/>
</dbReference>
<comment type="caution">
    <text evidence="2">The sequence shown here is derived from an EMBL/GenBank/DDBJ whole genome shotgun (WGS) entry which is preliminary data.</text>
</comment>
<keyword evidence="4" id="KW-1185">Reference proteome</keyword>
<organism evidence="2">
    <name type="scientific">Cladocopium goreaui</name>
    <dbReference type="NCBI Taxonomy" id="2562237"/>
    <lineage>
        <taxon>Eukaryota</taxon>
        <taxon>Sar</taxon>
        <taxon>Alveolata</taxon>
        <taxon>Dinophyceae</taxon>
        <taxon>Suessiales</taxon>
        <taxon>Symbiodiniaceae</taxon>
        <taxon>Cladocopium</taxon>
    </lineage>
</organism>